<proteinExistence type="inferred from homology"/>
<evidence type="ECO:0000259" key="6">
    <source>
        <dbReference type="Pfam" id="PF16355"/>
    </source>
</evidence>
<evidence type="ECO:0000259" key="8">
    <source>
        <dbReference type="Pfam" id="PF22666"/>
    </source>
</evidence>
<dbReference type="GO" id="GO:0005975">
    <property type="term" value="P:carbohydrate metabolic process"/>
    <property type="evidence" value="ECO:0007669"/>
    <property type="project" value="InterPro"/>
</dbReference>
<dbReference type="InterPro" id="IPR017853">
    <property type="entry name" value="GH"/>
</dbReference>
<evidence type="ECO:0000259" key="4">
    <source>
        <dbReference type="Pfam" id="PF00703"/>
    </source>
</evidence>
<dbReference type="InterPro" id="IPR008979">
    <property type="entry name" value="Galactose-bd-like_sf"/>
</dbReference>
<dbReference type="AlphaFoldDB" id="A0A9D1W1J9"/>
<feature type="domain" description="DUF4982" evidence="6">
    <location>
        <begin position="621"/>
        <end position="678"/>
    </location>
</feature>
<dbReference type="InterPro" id="IPR006102">
    <property type="entry name" value="Ig-like_GH2"/>
</dbReference>
<name>A0A9D1W1J9_9FIRM</name>
<feature type="domain" description="Beta-mannosidase-like galactose-binding" evidence="8">
    <location>
        <begin position="44"/>
        <end position="126"/>
    </location>
</feature>
<dbReference type="Pfam" id="PF16355">
    <property type="entry name" value="DUF4982"/>
    <property type="match status" value="1"/>
</dbReference>
<dbReference type="Pfam" id="PF02836">
    <property type="entry name" value="Glyco_hydro_2_C"/>
    <property type="match status" value="1"/>
</dbReference>
<dbReference type="PANTHER" id="PTHR42732:SF1">
    <property type="entry name" value="BETA-MANNOSIDASE"/>
    <property type="match status" value="1"/>
</dbReference>
<dbReference type="InterPro" id="IPR036156">
    <property type="entry name" value="Beta-gal/glucu_dom_sf"/>
</dbReference>
<dbReference type="Gene3D" id="2.60.120.260">
    <property type="entry name" value="Galactose-binding domain-like"/>
    <property type="match status" value="1"/>
</dbReference>
<dbReference type="InterPro" id="IPR006103">
    <property type="entry name" value="Glyco_hydro_2_cat"/>
</dbReference>
<organism evidence="9 10">
    <name type="scientific">Candidatus Borkfalkia faecavium</name>
    <dbReference type="NCBI Taxonomy" id="2838508"/>
    <lineage>
        <taxon>Bacteria</taxon>
        <taxon>Bacillati</taxon>
        <taxon>Bacillota</taxon>
        <taxon>Clostridia</taxon>
        <taxon>Christensenellales</taxon>
        <taxon>Christensenellaceae</taxon>
        <taxon>Candidatus Borkfalkia</taxon>
    </lineage>
</organism>
<evidence type="ECO:0000256" key="2">
    <source>
        <dbReference type="ARBA" id="ARBA00022801"/>
    </source>
</evidence>
<evidence type="ECO:0000313" key="9">
    <source>
        <dbReference type="EMBL" id="HIX50577.1"/>
    </source>
</evidence>
<dbReference type="EMBL" id="DXEW01000025">
    <property type="protein sequence ID" value="HIX50577.1"/>
    <property type="molecule type" value="Genomic_DNA"/>
</dbReference>
<keyword evidence="3" id="KW-0326">Glycosidase</keyword>
<dbReference type="InterPro" id="IPR054593">
    <property type="entry name" value="Beta-mannosidase-like_N2"/>
</dbReference>
<dbReference type="PANTHER" id="PTHR42732">
    <property type="entry name" value="BETA-GALACTOSIDASE"/>
    <property type="match status" value="1"/>
</dbReference>
<evidence type="ECO:0000256" key="1">
    <source>
        <dbReference type="ARBA" id="ARBA00007401"/>
    </source>
</evidence>
<dbReference type="InterPro" id="IPR006101">
    <property type="entry name" value="Glyco_hydro_2"/>
</dbReference>
<dbReference type="Pfam" id="PF00703">
    <property type="entry name" value="Glyco_hydro_2"/>
    <property type="match status" value="1"/>
</dbReference>
<evidence type="ECO:0000259" key="5">
    <source>
        <dbReference type="Pfam" id="PF02836"/>
    </source>
</evidence>
<dbReference type="InterPro" id="IPR051913">
    <property type="entry name" value="GH2_Domain-Containing"/>
</dbReference>
<dbReference type="SUPFAM" id="SSF49303">
    <property type="entry name" value="beta-Galactosidase/glucuronidase domain"/>
    <property type="match status" value="1"/>
</dbReference>
<dbReference type="Gene3D" id="2.60.40.10">
    <property type="entry name" value="Immunoglobulins"/>
    <property type="match status" value="3"/>
</dbReference>
<reference evidence="9" key="1">
    <citation type="journal article" date="2021" name="PeerJ">
        <title>Extensive microbial diversity within the chicken gut microbiome revealed by metagenomics and culture.</title>
        <authorList>
            <person name="Gilroy R."/>
            <person name="Ravi A."/>
            <person name="Getino M."/>
            <person name="Pursley I."/>
            <person name="Horton D.L."/>
            <person name="Alikhan N.F."/>
            <person name="Baker D."/>
            <person name="Gharbi K."/>
            <person name="Hall N."/>
            <person name="Watson M."/>
            <person name="Adriaenssens E.M."/>
            <person name="Foster-Nyarko E."/>
            <person name="Jarju S."/>
            <person name="Secka A."/>
            <person name="Antonio M."/>
            <person name="Oren A."/>
            <person name="Chaudhuri R.R."/>
            <person name="La Ragione R."/>
            <person name="Hildebrand F."/>
            <person name="Pallen M.J."/>
        </authorList>
    </citation>
    <scope>NUCLEOTIDE SEQUENCE</scope>
    <source>
        <strain evidence="9">2189</strain>
    </source>
</reference>
<feature type="domain" description="Glycoside hydrolase family 2 catalytic" evidence="5">
    <location>
        <begin position="250"/>
        <end position="417"/>
    </location>
</feature>
<accession>A0A9D1W1J9</accession>
<comment type="similarity">
    <text evidence="1">Belongs to the glycosyl hydrolase 2 family.</text>
</comment>
<dbReference type="Gene3D" id="3.20.20.80">
    <property type="entry name" value="Glycosidases"/>
    <property type="match status" value="1"/>
</dbReference>
<feature type="domain" description="Glycoside hydrolase family 2" evidence="7">
    <location>
        <begin position="702"/>
        <end position="783"/>
    </location>
</feature>
<protein>
    <submittedName>
        <fullName evidence="9">DUF4982 domain-containing protein</fullName>
    </submittedName>
</protein>
<keyword evidence="2" id="KW-0378">Hydrolase</keyword>
<dbReference type="InterPro" id="IPR040605">
    <property type="entry name" value="Glyco_hydro2_dom5"/>
</dbReference>
<evidence type="ECO:0000259" key="7">
    <source>
        <dbReference type="Pfam" id="PF18565"/>
    </source>
</evidence>
<dbReference type="Proteomes" id="UP000886847">
    <property type="component" value="Unassembled WGS sequence"/>
</dbReference>
<sequence length="794" mass="88393">MMNKISFNDNWTCSRAGEAEKISVTLPHDAMLAEARSIESLGGKNTGWVLCHDYVYEKEFDVPERYRDEEIVLEFEGVYHNAKVYLNGELAGECAYGYSNFYVPADKFLKYGEKNTVRVEAQNADQPNSRWYSGSGIYRPVWLYELPKQHIALNGIRITTQDWAARKVSVQVETNAPGKVTVEILDGGKVIDSKDADCDGKARVLFALTGCKLWNAEQPNLYTCRVTFGGDVREERFGIRQIECDARNGFRINGERVILRGACIHHDNGILGAVEHPFAAARKVKLLKQYGYNAIRSAHNPCSKALLDACDRLGMYMMDEYVDMWYVHKTMYDYASYVEKNWRQDMLTMVEKDYNHPSVVMYSTGNEVGETSEKRGIELTKDFTQYLHSIDGTRPVTCGINIWFNAMYKMGFGQYSDEKAKKAAAAKSGKEQKKHAVGSEFFNNLAGMVGAGFMKRMATLPICNTVTKDAYANMDVAGYNYGILRYKGDLRRYPERVIVGSETFCSDARKFWLQAIANPALIGDFVWVGIDYLGEVGIGSWEHADYAPDFSGGPGWMTAGSGRIDLNGRPLGEAYYTRVAFDLDPIALAVVRPDKAFEKHSPSAWKMSGAWPSWTWDGCEGKKTVVEVYTAAHTAALFINGKEVGRKKVGKDAVAEFKAVYEPGEIVAVAYDEAGKEVGRASLRSGSKETVLRALPEQESIGKEDLAYVRLQYTDNAGEVKMLARGEIGVQVEGGELLALGSACPYNERGYLTDKTDTYFGEALAIVRPAADASEVIVRASSPYGNAEARVRCK</sequence>
<dbReference type="SUPFAM" id="SSF51445">
    <property type="entry name" value="(Trans)glycosidases"/>
    <property type="match status" value="1"/>
</dbReference>
<gene>
    <name evidence="9" type="ORF">H9851_04780</name>
</gene>
<comment type="caution">
    <text evidence="9">The sequence shown here is derived from an EMBL/GenBank/DDBJ whole genome shotgun (WGS) entry which is preliminary data.</text>
</comment>
<reference evidence="9" key="2">
    <citation type="submission" date="2021-04" db="EMBL/GenBank/DDBJ databases">
        <authorList>
            <person name="Gilroy R."/>
        </authorList>
    </citation>
    <scope>NUCLEOTIDE SEQUENCE</scope>
    <source>
        <strain evidence="9">2189</strain>
    </source>
</reference>
<dbReference type="SUPFAM" id="SSF49785">
    <property type="entry name" value="Galactose-binding domain-like"/>
    <property type="match status" value="1"/>
</dbReference>
<dbReference type="InterPro" id="IPR032311">
    <property type="entry name" value="DUF4982"/>
</dbReference>
<feature type="domain" description="Glycoside hydrolase family 2 immunoglobulin-like beta-sandwich" evidence="4">
    <location>
        <begin position="158"/>
        <end position="240"/>
    </location>
</feature>
<dbReference type="GO" id="GO:0004553">
    <property type="term" value="F:hydrolase activity, hydrolyzing O-glycosyl compounds"/>
    <property type="evidence" value="ECO:0007669"/>
    <property type="project" value="InterPro"/>
</dbReference>
<dbReference type="InterPro" id="IPR013783">
    <property type="entry name" value="Ig-like_fold"/>
</dbReference>
<dbReference type="Pfam" id="PF18565">
    <property type="entry name" value="Glyco_hydro2_C5"/>
    <property type="match status" value="1"/>
</dbReference>
<dbReference type="Pfam" id="PF22666">
    <property type="entry name" value="Glyco_hydro_2_N2"/>
    <property type="match status" value="1"/>
</dbReference>
<evidence type="ECO:0000313" key="10">
    <source>
        <dbReference type="Proteomes" id="UP000886847"/>
    </source>
</evidence>
<evidence type="ECO:0000256" key="3">
    <source>
        <dbReference type="ARBA" id="ARBA00023295"/>
    </source>
</evidence>
<dbReference type="PRINTS" id="PR00132">
    <property type="entry name" value="GLHYDRLASE2"/>
</dbReference>